<comment type="pathway">
    <text evidence="2">Quinol/quinone metabolism; menaquinone biosynthesis.</text>
</comment>
<evidence type="ECO:0000256" key="9">
    <source>
        <dbReference type="SAM" id="Phobius"/>
    </source>
</evidence>
<feature type="transmembrane region" description="Helical" evidence="9">
    <location>
        <begin position="88"/>
        <end position="110"/>
    </location>
</feature>
<dbReference type="InterPro" id="IPR026046">
    <property type="entry name" value="UBIAD1"/>
</dbReference>
<keyword evidence="11" id="KW-1185">Reference proteome</keyword>
<keyword evidence="3" id="KW-0474">Menaquinone biosynthesis</keyword>
<dbReference type="InterPro" id="IPR044878">
    <property type="entry name" value="UbiA_sf"/>
</dbReference>
<evidence type="ECO:0000313" key="11">
    <source>
        <dbReference type="Proteomes" id="UP000323824"/>
    </source>
</evidence>
<keyword evidence="8 9" id="KW-0472">Membrane</keyword>
<sequence length="156" mass="17405">MYFIALRPFSLTLAFASTSYGILAAFINDLLFTDRFWHDILLIILITIAGIASQAGANLINDYFEGSFKYKNSSKKTRNFLGRQRTNFDIFVFISGIAALGIAGLIGIYLIYLTDLWMLVIGLIGLIGSYAYTGEPFVYKRRALGVPLSFVLMGLF</sequence>
<dbReference type="OrthoDB" id="9767568at2"/>
<dbReference type="GO" id="GO:0042371">
    <property type="term" value="P:vitamin K biosynthetic process"/>
    <property type="evidence" value="ECO:0007669"/>
    <property type="project" value="TreeGrafter"/>
</dbReference>
<dbReference type="AlphaFoldDB" id="A0A5C1QIN5"/>
<evidence type="ECO:0000256" key="2">
    <source>
        <dbReference type="ARBA" id="ARBA00004863"/>
    </source>
</evidence>
<dbReference type="GO" id="GO:0004659">
    <property type="term" value="F:prenyltransferase activity"/>
    <property type="evidence" value="ECO:0007669"/>
    <property type="project" value="InterPro"/>
</dbReference>
<keyword evidence="7 9" id="KW-1133">Transmembrane helix</keyword>
<dbReference type="InterPro" id="IPR000537">
    <property type="entry name" value="UbiA_prenyltransferase"/>
</dbReference>
<evidence type="ECO:0000256" key="3">
    <source>
        <dbReference type="ARBA" id="ARBA00022428"/>
    </source>
</evidence>
<accession>A0A5C1QIN5</accession>
<keyword evidence="4" id="KW-1003">Cell membrane</keyword>
<gene>
    <name evidence="10" type="ORF">EW093_02790</name>
</gene>
<feature type="transmembrane region" description="Helical" evidence="9">
    <location>
        <begin position="40"/>
        <end position="60"/>
    </location>
</feature>
<dbReference type="PANTHER" id="PTHR13929">
    <property type="entry name" value="1,4-DIHYDROXY-2-NAPHTHOATE OCTAPRENYLTRANSFERASE"/>
    <property type="match status" value="1"/>
</dbReference>
<evidence type="ECO:0000313" key="10">
    <source>
        <dbReference type="EMBL" id="QEN06336.1"/>
    </source>
</evidence>
<dbReference type="EMBL" id="CP035807">
    <property type="protein sequence ID" value="QEN06336.1"/>
    <property type="molecule type" value="Genomic_DNA"/>
</dbReference>
<keyword evidence="5 10" id="KW-0808">Transferase</keyword>
<feature type="transmembrane region" description="Helical" evidence="9">
    <location>
        <begin position="116"/>
        <end position="133"/>
    </location>
</feature>
<proteinExistence type="predicted"/>
<keyword evidence="6 9" id="KW-0812">Transmembrane</keyword>
<reference evidence="10 11" key="1">
    <citation type="submission" date="2019-02" db="EMBL/GenBank/DDBJ databases">
        <authorList>
            <person name="Fomenkov A."/>
            <person name="Dubinina G."/>
            <person name="Grabovich M."/>
            <person name="Vincze T."/>
            <person name="Roberts R.J."/>
        </authorList>
    </citation>
    <scope>NUCLEOTIDE SEQUENCE [LARGE SCALE GENOMIC DNA]</scope>
    <source>
        <strain evidence="10 11">P</strain>
    </source>
</reference>
<dbReference type="CDD" id="cd13962">
    <property type="entry name" value="PT_UbiA_UBIAD1"/>
    <property type="match status" value="1"/>
</dbReference>
<dbReference type="GO" id="GO:0016020">
    <property type="term" value="C:membrane"/>
    <property type="evidence" value="ECO:0007669"/>
    <property type="project" value="UniProtKB-SubCell"/>
</dbReference>
<dbReference type="PANTHER" id="PTHR13929:SF0">
    <property type="entry name" value="UBIA PRENYLTRANSFERASE DOMAIN-CONTAINING PROTEIN 1"/>
    <property type="match status" value="1"/>
</dbReference>
<dbReference type="KEGG" id="sper:EW093_02790"/>
<dbReference type="Pfam" id="PF01040">
    <property type="entry name" value="UbiA"/>
    <property type="match status" value="1"/>
</dbReference>
<dbReference type="GO" id="GO:0009234">
    <property type="term" value="P:menaquinone biosynthetic process"/>
    <property type="evidence" value="ECO:0007669"/>
    <property type="project" value="UniProtKB-UniPathway"/>
</dbReference>
<evidence type="ECO:0000256" key="4">
    <source>
        <dbReference type="ARBA" id="ARBA00022475"/>
    </source>
</evidence>
<dbReference type="UniPathway" id="UPA00079"/>
<evidence type="ECO:0000256" key="7">
    <source>
        <dbReference type="ARBA" id="ARBA00022989"/>
    </source>
</evidence>
<evidence type="ECO:0000256" key="1">
    <source>
        <dbReference type="ARBA" id="ARBA00004141"/>
    </source>
</evidence>
<reference evidence="10 11" key="2">
    <citation type="submission" date="2019-09" db="EMBL/GenBank/DDBJ databases">
        <title>Complete Genome Sequence and Methylome Analysis of free living Spirochaetas.</title>
        <authorList>
            <person name="Leshcheva N."/>
            <person name="Mikheeva N."/>
        </authorList>
    </citation>
    <scope>NUCLEOTIDE SEQUENCE [LARGE SCALE GENOMIC DNA]</scope>
    <source>
        <strain evidence="10 11">P</strain>
    </source>
</reference>
<protein>
    <submittedName>
        <fullName evidence="10">Prenyltransferase</fullName>
    </submittedName>
</protein>
<dbReference type="Gene3D" id="1.10.357.140">
    <property type="entry name" value="UbiA prenyltransferase"/>
    <property type="match status" value="1"/>
</dbReference>
<comment type="subcellular location">
    <subcellularLocation>
        <location evidence="1">Membrane</location>
        <topology evidence="1">Multi-pass membrane protein</topology>
    </subcellularLocation>
</comment>
<evidence type="ECO:0000256" key="6">
    <source>
        <dbReference type="ARBA" id="ARBA00022692"/>
    </source>
</evidence>
<evidence type="ECO:0000256" key="5">
    <source>
        <dbReference type="ARBA" id="ARBA00022679"/>
    </source>
</evidence>
<organism evidence="10 11">
    <name type="scientific">Thiospirochaeta perfilievii</name>
    <dbReference type="NCBI Taxonomy" id="252967"/>
    <lineage>
        <taxon>Bacteria</taxon>
        <taxon>Pseudomonadati</taxon>
        <taxon>Spirochaetota</taxon>
        <taxon>Spirochaetia</taxon>
        <taxon>Spirochaetales</taxon>
        <taxon>Spirochaetaceae</taxon>
        <taxon>Thiospirochaeta</taxon>
    </lineage>
</organism>
<evidence type="ECO:0000256" key="8">
    <source>
        <dbReference type="ARBA" id="ARBA00023136"/>
    </source>
</evidence>
<dbReference type="Proteomes" id="UP000323824">
    <property type="component" value="Chromosome"/>
</dbReference>
<name>A0A5C1QIN5_9SPIO</name>